<protein>
    <submittedName>
        <fullName evidence="1">Uncharacterized protein</fullName>
    </submittedName>
</protein>
<evidence type="ECO:0000313" key="1">
    <source>
        <dbReference type="EMBL" id="EDQ01629.1"/>
    </source>
</evidence>
<name>A9D382_9GAMM</name>
<evidence type="ECO:0000313" key="2">
    <source>
        <dbReference type="Proteomes" id="UP000005839"/>
    </source>
</evidence>
<proteinExistence type="predicted"/>
<dbReference type="AlphaFoldDB" id="A9D382"/>
<accession>A9D382</accession>
<reference evidence="1 2" key="1">
    <citation type="submission" date="2007-10" db="EMBL/GenBank/DDBJ databases">
        <authorList>
            <person name="Yayanos A."/>
            <person name="Ferriera S."/>
            <person name="Johnson J."/>
            <person name="Kravitz S."/>
            <person name="Halpern A."/>
            <person name="Remington K."/>
            <person name="Beeson K."/>
            <person name="Tran B."/>
            <person name="Rogers Y.-H."/>
            <person name="Friedman R."/>
            <person name="Venter J.C."/>
        </authorList>
    </citation>
    <scope>NUCLEOTIDE SEQUENCE [LARGE SCALE GENOMIC DNA]</scope>
    <source>
        <strain evidence="1 2">KT99</strain>
    </source>
</reference>
<dbReference type="EMBL" id="ABIC01000008">
    <property type="protein sequence ID" value="EDQ01629.1"/>
    <property type="molecule type" value="Genomic_DNA"/>
</dbReference>
<organism evidence="1 2">
    <name type="scientific">Shewanella benthica KT99</name>
    <dbReference type="NCBI Taxonomy" id="314608"/>
    <lineage>
        <taxon>Bacteria</taxon>
        <taxon>Pseudomonadati</taxon>
        <taxon>Pseudomonadota</taxon>
        <taxon>Gammaproteobacteria</taxon>
        <taxon>Alteromonadales</taxon>
        <taxon>Shewanellaceae</taxon>
        <taxon>Shewanella</taxon>
    </lineage>
</organism>
<keyword evidence="2" id="KW-1185">Reference proteome</keyword>
<comment type="caution">
    <text evidence="1">The sequence shown here is derived from an EMBL/GenBank/DDBJ whole genome shotgun (WGS) entry which is preliminary data.</text>
</comment>
<gene>
    <name evidence="1" type="ORF">KT99_16219</name>
</gene>
<sequence>MIKCLVRTMNNQSFPENNKNTQNVRITNKRYTELQNTLGNRVVTRYNQIVLGGDSGFDKILETLGACRGEVGLVKSLTVIVANDSNYSLAA</sequence>
<dbReference type="Proteomes" id="UP000005839">
    <property type="component" value="Unassembled WGS sequence"/>
</dbReference>